<dbReference type="InterPro" id="IPR020846">
    <property type="entry name" value="MFS_dom"/>
</dbReference>
<evidence type="ECO:0000256" key="2">
    <source>
        <dbReference type="ARBA" id="ARBA00022448"/>
    </source>
</evidence>
<dbReference type="InterPro" id="IPR050171">
    <property type="entry name" value="MFS_Transporters"/>
</dbReference>
<feature type="transmembrane region" description="Helical" evidence="7">
    <location>
        <begin position="299"/>
        <end position="318"/>
    </location>
</feature>
<feature type="transmembrane region" description="Helical" evidence="7">
    <location>
        <begin position="29"/>
        <end position="51"/>
    </location>
</feature>
<feature type="transmembrane region" description="Helical" evidence="7">
    <location>
        <begin position="63"/>
        <end position="83"/>
    </location>
</feature>
<dbReference type="PANTHER" id="PTHR23517">
    <property type="entry name" value="RESISTANCE PROTEIN MDTM, PUTATIVE-RELATED-RELATED"/>
    <property type="match status" value="1"/>
</dbReference>
<evidence type="ECO:0000259" key="8">
    <source>
        <dbReference type="PROSITE" id="PS50850"/>
    </source>
</evidence>
<feature type="transmembrane region" description="Helical" evidence="7">
    <location>
        <begin position="178"/>
        <end position="198"/>
    </location>
</feature>
<feature type="transmembrane region" description="Helical" evidence="7">
    <location>
        <begin position="324"/>
        <end position="350"/>
    </location>
</feature>
<feature type="transmembrane region" description="Helical" evidence="7">
    <location>
        <begin position="235"/>
        <end position="255"/>
    </location>
</feature>
<gene>
    <name evidence="9" type="ORF">ACEZDB_01805</name>
</gene>
<dbReference type="Proteomes" id="UP001592530">
    <property type="component" value="Unassembled WGS sequence"/>
</dbReference>
<reference evidence="9 10" key="1">
    <citation type="submission" date="2024-09" db="EMBL/GenBank/DDBJ databases">
        <authorList>
            <person name="Lee S.D."/>
        </authorList>
    </citation>
    <scope>NUCLEOTIDE SEQUENCE [LARGE SCALE GENOMIC DNA]</scope>
    <source>
        <strain evidence="9 10">N1-3</strain>
    </source>
</reference>
<dbReference type="Gene3D" id="1.20.1250.20">
    <property type="entry name" value="MFS general substrate transporter like domains"/>
    <property type="match status" value="1"/>
</dbReference>
<evidence type="ECO:0000256" key="6">
    <source>
        <dbReference type="ARBA" id="ARBA00023136"/>
    </source>
</evidence>
<dbReference type="PROSITE" id="PS50850">
    <property type="entry name" value="MFS"/>
    <property type="match status" value="1"/>
</dbReference>
<evidence type="ECO:0000256" key="1">
    <source>
        <dbReference type="ARBA" id="ARBA00004651"/>
    </source>
</evidence>
<evidence type="ECO:0000313" key="9">
    <source>
        <dbReference type="EMBL" id="MFC1429392.1"/>
    </source>
</evidence>
<evidence type="ECO:0000256" key="5">
    <source>
        <dbReference type="ARBA" id="ARBA00022989"/>
    </source>
</evidence>
<evidence type="ECO:0000256" key="4">
    <source>
        <dbReference type="ARBA" id="ARBA00022692"/>
    </source>
</evidence>
<feature type="domain" description="Major facilitator superfamily (MFS) profile" evidence="8">
    <location>
        <begin position="25"/>
        <end position="413"/>
    </location>
</feature>
<keyword evidence="5 7" id="KW-1133">Transmembrane helix</keyword>
<keyword evidence="4 7" id="KW-0812">Transmembrane</keyword>
<keyword evidence="2" id="KW-0813">Transport</keyword>
<proteinExistence type="predicted"/>
<dbReference type="PANTHER" id="PTHR23517:SF2">
    <property type="entry name" value="MULTIDRUG RESISTANCE PROTEIN MDTH"/>
    <property type="match status" value="1"/>
</dbReference>
<evidence type="ECO:0000313" key="10">
    <source>
        <dbReference type="Proteomes" id="UP001592530"/>
    </source>
</evidence>
<evidence type="ECO:0000256" key="3">
    <source>
        <dbReference type="ARBA" id="ARBA00022475"/>
    </source>
</evidence>
<feature type="transmembrane region" description="Helical" evidence="7">
    <location>
        <begin position="388"/>
        <end position="407"/>
    </location>
</feature>
<dbReference type="SUPFAM" id="SSF103473">
    <property type="entry name" value="MFS general substrate transporter"/>
    <property type="match status" value="1"/>
</dbReference>
<feature type="transmembrane region" description="Helical" evidence="7">
    <location>
        <begin position="267"/>
        <end position="287"/>
    </location>
</feature>
<keyword evidence="3" id="KW-1003">Cell membrane</keyword>
<protein>
    <submittedName>
        <fullName evidence="9">MFS transporter</fullName>
    </submittedName>
</protein>
<feature type="transmembrane region" description="Helical" evidence="7">
    <location>
        <begin position="149"/>
        <end position="172"/>
    </location>
</feature>
<comment type="caution">
    <text evidence="9">The sequence shown here is derived from an EMBL/GenBank/DDBJ whole genome shotgun (WGS) entry which is preliminary data.</text>
</comment>
<evidence type="ECO:0000256" key="7">
    <source>
        <dbReference type="SAM" id="Phobius"/>
    </source>
</evidence>
<dbReference type="Pfam" id="PF07690">
    <property type="entry name" value="MFS_1"/>
    <property type="match status" value="1"/>
</dbReference>
<dbReference type="InterPro" id="IPR036259">
    <property type="entry name" value="MFS_trans_sf"/>
</dbReference>
<accession>A0ABV6WTY3</accession>
<feature type="transmembrane region" description="Helical" evidence="7">
    <location>
        <begin position="362"/>
        <end position="382"/>
    </location>
</feature>
<dbReference type="RefSeq" id="WP_380547955.1">
    <property type="nucleotide sequence ID" value="NZ_JBHEZY010000001.1"/>
</dbReference>
<sequence length="431" mass="44756">MAARQSADAAEARASVGSTFRESPAAVKALLAGVFINRLGGFLTIFLVLYLTSLGYSVARASLGLGAYGLGAVVGVLIGGALVDRLGARNTTVVSMSGAAVLTASLLYLHDYPLLLAVAALAGLSGQMFRPASATLLSELTPEERQVMVFAMYRFGLNLGATAAPLVGFALYDLGRQSYALLFWGEAAVALAFALLSWRALPARASRPAVAAAPTEPDVNRHGHGYLAVLRDRRFVLYLVAALVHTAVYAQYLSTLPLDVAHSGLRIVWYTVAVSLNGLVVIVFELLVTKVTQTWPFKLSIGLAFALLGLGVACYGLPIGPAVIIAGTLIWSLGEIIGGPSIFAYPAIVAPAQLKSRYLGSFQFVFGLGSALGPMIGGWLFVQLGHGVWPVLACGSAVATALVLCAVRTPAVAAEAEEDPAEVTAPAAAAA</sequence>
<keyword evidence="6 7" id="KW-0472">Membrane</keyword>
<organism evidence="9 10">
    <name type="scientific">Streptacidiphilus alkalitolerans</name>
    <dbReference type="NCBI Taxonomy" id="3342712"/>
    <lineage>
        <taxon>Bacteria</taxon>
        <taxon>Bacillati</taxon>
        <taxon>Actinomycetota</taxon>
        <taxon>Actinomycetes</taxon>
        <taxon>Kitasatosporales</taxon>
        <taxon>Streptomycetaceae</taxon>
        <taxon>Streptacidiphilus</taxon>
    </lineage>
</organism>
<comment type="subcellular location">
    <subcellularLocation>
        <location evidence="1">Cell membrane</location>
        <topology evidence="1">Multi-pass membrane protein</topology>
    </subcellularLocation>
</comment>
<dbReference type="EMBL" id="JBHEZY010000001">
    <property type="protein sequence ID" value="MFC1429392.1"/>
    <property type="molecule type" value="Genomic_DNA"/>
</dbReference>
<dbReference type="InterPro" id="IPR011701">
    <property type="entry name" value="MFS"/>
</dbReference>
<name>A0ABV6WTY3_9ACTN</name>